<dbReference type="PRINTS" id="PR00081">
    <property type="entry name" value="GDHRDH"/>
</dbReference>
<evidence type="ECO:0000256" key="23">
    <source>
        <dbReference type="ARBA" id="ARBA00077379"/>
    </source>
</evidence>
<dbReference type="Pfam" id="PF00588">
    <property type="entry name" value="SpoU_methylase"/>
    <property type="match status" value="1"/>
</dbReference>
<keyword evidence="4" id="KW-0698">rRNA processing</keyword>
<dbReference type="FunFam" id="3.40.1280.10:FF:000025">
    <property type="entry name" value="Mitochondrial rRNA methyltransferase 1"/>
    <property type="match status" value="1"/>
</dbReference>
<dbReference type="PROSITE" id="PS00061">
    <property type="entry name" value="ADH_SHORT"/>
    <property type="match status" value="1"/>
</dbReference>
<evidence type="ECO:0000256" key="12">
    <source>
        <dbReference type="ARBA" id="ARBA00024072"/>
    </source>
</evidence>
<dbReference type="GO" id="GO:0004303">
    <property type="term" value="F:estradiol 17-beta-dehydrogenase [NAD(P)+] activity"/>
    <property type="evidence" value="ECO:0007669"/>
    <property type="project" value="UniProtKB-EC"/>
</dbReference>
<dbReference type="InterPro" id="IPR029064">
    <property type="entry name" value="Ribosomal_eL30-like_sf"/>
</dbReference>
<evidence type="ECO:0000256" key="9">
    <source>
        <dbReference type="ARBA" id="ARBA00023002"/>
    </source>
</evidence>
<comment type="function">
    <text evidence="20">S-adenosyl-L-methionine-dependent 2'-O-ribose methyltransferase that catalyzes the formation of 2'-O-methylguanosine at position 1145 (Gm1145) in the 16S mitochondrial large subunit ribosomal RNA (mtLSU rRNA), a universally conserved modification in the peptidyl transferase domain of the mtLSU rRNA.</text>
</comment>
<evidence type="ECO:0000256" key="13">
    <source>
        <dbReference type="ARBA" id="ARBA00034881"/>
    </source>
</evidence>
<sequence>MRRIAGGLRVESRSEAGRDSGGSRRGSDASRSAAAAEERPGVSSSTPVPPSSSEVGGRRGPMARPGMERWRDRLALVTGASGGIGAAVARALVQQGLKVVGCARTVSNIEELAAECKSAGYPGTLIPYRCDLSNEEDILSMFSAIRSQHSGVDICINNAGLARPDTLLSGSTSGWKDMFNVNVLALSICTREAYQSMKERNVDDGHIININSMSGHRVLPLSVTHFYSATKYAVTALTEGLRQELREAQTHIRATCISPGVVETQFAFKLHDKDPEKAAATYEQMKVGPPSGPGEATDPLNEGRGNLGLETPPFQLLWLLLEGWGGHVDAAEELSGGREFESILSLSQPVPLVLSVSQTRGCGRGCYLRPQHPPTHPDWRHPDEAHGAARRGERPGGEELSRLLLDDLVPTSRLELLFGLSPCLLALRAARRSVARLLLQAGKAGLQGERAELLRMAQARDIPVLRPRRQKLDTMCRYQVHQGVCMEVSPLRPRPWSEAEEASPGDDPQQLWLVLEGIQDPRNFGAVLRSAHFLGVDKVITSRRNSCPLTPVVSKASAGAMEVMDVFSTDDLTGFLQTKAQQGWLVAGTVGCPRAEDPQSSEIPITSCLEFPWDRPTLLVLGNEGSGLSQEVQASCQLLLTILPRRQLPPGLESLNVSVAAGILLHSICSQWKGFPTEGERRQLLQDPQEPSARSEGLSVAQHPGLSSGSEKERQNES</sequence>
<dbReference type="SUPFAM" id="SSF51735">
    <property type="entry name" value="NAD(P)-binding Rossmann-fold domains"/>
    <property type="match status" value="1"/>
</dbReference>
<dbReference type="FunFam" id="3.40.50.720:FF:000047">
    <property type="entry name" value="NADP-dependent L-serine/L-allo-threonine dehydrogenase"/>
    <property type="match status" value="1"/>
</dbReference>
<evidence type="ECO:0000256" key="18">
    <source>
        <dbReference type="ARBA" id="ARBA00052853"/>
    </source>
</evidence>
<comment type="subcellular location">
    <subcellularLocation>
        <location evidence="1">Mitochondrion matrix</location>
    </subcellularLocation>
</comment>
<comment type="catalytic activity">
    <reaction evidence="15">
        <text>17beta-estradiol + NAD(+) = estrone + NADH + H(+)</text>
        <dbReference type="Rhea" id="RHEA:24612"/>
        <dbReference type="ChEBI" id="CHEBI:15378"/>
        <dbReference type="ChEBI" id="CHEBI:16469"/>
        <dbReference type="ChEBI" id="CHEBI:17263"/>
        <dbReference type="ChEBI" id="CHEBI:57540"/>
        <dbReference type="ChEBI" id="CHEBI:57945"/>
        <dbReference type="EC" id="1.1.1.62"/>
    </reaction>
</comment>
<evidence type="ECO:0000256" key="8">
    <source>
        <dbReference type="ARBA" id="ARBA00022946"/>
    </source>
</evidence>
<feature type="compositionally biased region" description="Basic and acidic residues" evidence="28">
    <location>
        <begin position="10"/>
        <end position="28"/>
    </location>
</feature>
<feature type="compositionally biased region" description="Basic and acidic residues" evidence="28">
    <location>
        <begin position="375"/>
        <end position="396"/>
    </location>
</feature>
<evidence type="ECO:0000256" key="2">
    <source>
        <dbReference type="ARBA" id="ARBA00006484"/>
    </source>
</evidence>
<evidence type="ECO:0000256" key="6">
    <source>
        <dbReference type="ARBA" id="ARBA00022679"/>
    </source>
</evidence>
<evidence type="ECO:0000256" key="25">
    <source>
        <dbReference type="ARBA" id="ARBA00078574"/>
    </source>
</evidence>
<dbReference type="Pfam" id="PF00106">
    <property type="entry name" value="adh_short"/>
    <property type="match status" value="1"/>
</dbReference>
<keyword evidence="10" id="KW-0496">Mitochondrion</keyword>
<comment type="catalytic activity">
    <reaction evidence="18">
        <text>a 3beta-hydroxysteroid + NADP(+) = a 3-oxosteroid + NADPH + H(+)</text>
        <dbReference type="Rhea" id="RHEA:34787"/>
        <dbReference type="ChEBI" id="CHEBI:15378"/>
        <dbReference type="ChEBI" id="CHEBI:36836"/>
        <dbReference type="ChEBI" id="CHEBI:47788"/>
        <dbReference type="ChEBI" id="CHEBI:57783"/>
        <dbReference type="ChEBI" id="CHEBI:58349"/>
        <dbReference type="EC" id="1.1.1.270"/>
    </reaction>
</comment>
<comment type="similarity">
    <text evidence="2">Belongs to the short-chain dehydrogenases/reductases (SDR) family.</text>
</comment>
<dbReference type="GO" id="GO:0000253">
    <property type="term" value="F:3-beta-hydroxysteroid 3-dehydrogenase (NADP+) activity"/>
    <property type="evidence" value="ECO:0007669"/>
    <property type="project" value="UniProtKB-EC"/>
</dbReference>
<dbReference type="SUPFAM" id="SSF55315">
    <property type="entry name" value="L30e-like"/>
    <property type="match status" value="1"/>
</dbReference>
<dbReference type="InterPro" id="IPR002347">
    <property type="entry name" value="SDR_fam"/>
</dbReference>
<proteinExistence type="inferred from homology"/>
<keyword evidence="8" id="KW-0809">Transit peptide</keyword>
<evidence type="ECO:0000256" key="28">
    <source>
        <dbReference type="SAM" id="MobiDB-lite"/>
    </source>
</evidence>
<dbReference type="SMART" id="SM00967">
    <property type="entry name" value="SpoU_sub_bind"/>
    <property type="match status" value="1"/>
</dbReference>
<keyword evidence="5" id="KW-0489">Methyltransferase</keyword>
<comment type="catalytic activity">
    <reaction evidence="17">
        <text>guanosine(1145) in 16S rRNA + S-adenosyl-L-methionine = 2'-O-methylguanosine(1145) in 16S rRNA + S-adenosyl-L-homocysteine + H(+)</text>
        <dbReference type="Rhea" id="RHEA:47776"/>
        <dbReference type="Rhea" id="RHEA-COMP:11909"/>
        <dbReference type="Rhea" id="RHEA-COMP:11910"/>
        <dbReference type="ChEBI" id="CHEBI:15378"/>
        <dbReference type="ChEBI" id="CHEBI:57856"/>
        <dbReference type="ChEBI" id="CHEBI:59789"/>
        <dbReference type="ChEBI" id="CHEBI:74269"/>
        <dbReference type="ChEBI" id="CHEBI:74445"/>
    </reaction>
</comment>
<dbReference type="GO" id="GO:0008173">
    <property type="term" value="F:RNA methyltransferase activity"/>
    <property type="evidence" value="ECO:0007669"/>
    <property type="project" value="InterPro"/>
</dbReference>
<evidence type="ECO:0000256" key="22">
    <source>
        <dbReference type="ARBA" id="ARBA00075978"/>
    </source>
</evidence>
<feature type="region of interest" description="Disordered" evidence="28">
    <location>
        <begin position="285"/>
        <end position="306"/>
    </location>
</feature>
<dbReference type="InterPro" id="IPR029028">
    <property type="entry name" value="Alpha/beta_knot_MTases"/>
</dbReference>
<keyword evidence="7" id="KW-0949">S-adenosyl-L-methionine</keyword>
<evidence type="ECO:0000256" key="4">
    <source>
        <dbReference type="ARBA" id="ARBA00022552"/>
    </source>
</evidence>
<comment type="catalytic activity">
    <reaction evidence="16">
        <text>17beta-estradiol + NADP(+) = estrone + NADPH + H(+)</text>
        <dbReference type="Rhea" id="RHEA:24616"/>
        <dbReference type="ChEBI" id="CHEBI:15378"/>
        <dbReference type="ChEBI" id="CHEBI:16469"/>
        <dbReference type="ChEBI" id="CHEBI:17263"/>
        <dbReference type="ChEBI" id="CHEBI:57783"/>
        <dbReference type="ChEBI" id="CHEBI:58349"/>
        <dbReference type="EC" id="1.1.1.62"/>
    </reaction>
</comment>
<name>A0A8D2FNH0_THEGE</name>
<keyword evidence="31" id="KW-1185">Reference proteome</keyword>
<dbReference type="Ensembl" id="ENSTGET00000027742.1">
    <property type="protein sequence ID" value="ENSTGEP00000023244.1"/>
    <property type="gene ID" value="ENSTGEG00000018823.1"/>
</dbReference>
<feature type="domain" description="RNA 2-O ribose methyltransferase substrate binding" evidence="29">
    <location>
        <begin position="416"/>
        <end position="494"/>
    </location>
</feature>
<dbReference type="PRINTS" id="PR00080">
    <property type="entry name" value="SDRFAMILY"/>
</dbReference>
<dbReference type="PANTHER" id="PTHR43115:SF4">
    <property type="entry name" value="DEHYDROGENASE_REDUCTASE SDR FAMILY MEMBER 11"/>
    <property type="match status" value="1"/>
</dbReference>
<dbReference type="InterPro" id="IPR013123">
    <property type="entry name" value="SpoU_subst-bd"/>
</dbReference>
<dbReference type="FunFam" id="3.30.1330.30:FF:000021">
    <property type="entry name" value="rRNA methyltransferase 1, mitochondrial"/>
    <property type="match status" value="1"/>
</dbReference>
<dbReference type="Gene3D" id="3.40.50.720">
    <property type="entry name" value="NAD(P)-binding Rossmann-like Domain"/>
    <property type="match status" value="1"/>
</dbReference>
<evidence type="ECO:0000256" key="27">
    <source>
        <dbReference type="ARBA" id="ARBA00083728"/>
    </source>
</evidence>
<evidence type="ECO:0000256" key="19">
    <source>
        <dbReference type="ARBA" id="ARBA00054702"/>
    </source>
</evidence>
<accession>A0A8D2FNH0</accession>
<evidence type="ECO:0000256" key="1">
    <source>
        <dbReference type="ARBA" id="ARBA00004305"/>
    </source>
</evidence>
<dbReference type="GO" id="GO:0005759">
    <property type="term" value="C:mitochondrial matrix"/>
    <property type="evidence" value="ECO:0007669"/>
    <property type="project" value="UniProtKB-SubCell"/>
</dbReference>
<comment type="function">
    <text evidence="19">Catalyzes the conversion of the 17-keto group of estrone, 4- and 5-androstenes and 5-alpha-androstanes into their 17-beta-hydroxyl metabolites and the conversion of the 3-keto group of 3-, 3,17- and 3,20- diketosteroids into their 3-hydroxyl metabolites. Exhibits reductive 3-beta-hydroxysteroid dehydrogenase activity toward 5-beta-androstanes, 5-beta-pregnanes, 4-pregnenes and bile acids. May also reduce endogenous and exogenous alpha-dicarbonyl compounds and xenobiotic alicyclic ketones.</text>
</comment>
<dbReference type="CDD" id="cd05343">
    <property type="entry name" value="Mgc4172-like_SDR_c"/>
    <property type="match status" value="1"/>
</dbReference>
<comment type="similarity">
    <text evidence="3">Belongs to the class IV-like SAM-binding methyltransferase superfamily. RNA methyltransferase TrmH family.</text>
</comment>
<dbReference type="EC" id="1.1.1.62" evidence="12"/>
<dbReference type="GO" id="GO:0001510">
    <property type="term" value="P:RNA methylation"/>
    <property type="evidence" value="ECO:0007669"/>
    <property type="project" value="UniProtKB-ARBA"/>
</dbReference>
<evidence type="ECO:0000256" key="11">
    <source>
        <dbReference type="ARBA" id="ARBA00023621"/>
    </source>
</evidence>
<dbReference type="AlphaFoldDB" id="A0A8D2FNH0"/>
<dbReference type="CDD" id="cd18105">
    <property type="entry name" value="SpoU-like_MRM1"/>
    <property type="match status" value="1"/>
</dbReference>
<dbReference type="SUPFAM" id="SSF75217">
    <property type="entry name" value="alpha/beta knot"/>
    <property type="match status" value="1"/>
</dbReference>
<evidence type="ECO:0000256" key="14">
    <source>
        <dbReference type="ARBA" id="ARBA00037929"/>
    </source>
</evidence>
<comment type="pathway">
    <text evidence="14">Steroid biosynthesis; estrogen biosynthesis.</text>
</comment>
<evidence type="ECO:0000256" key="5">
    <source>
        <dbReference type="ARBA" id="ARBA00022603"/>
    </source>
</evidence>
<dbReference type="PANTHER" id="PTHR43115">
    <property type="entry name" value="DEHYDROGENASE/REDUCTASE SDR FAMILY MEMBER 11"/>
    <property type="match status" value="1"/>
</dbReference>
<evidence type="ECO:0000256" key="24">
    <source>
        <dbReference type="ARBA" id="ARBA00078009"/>
    </source>
</evidence>
<dbReference type="Gene3D" id="3.40.1280.10">
    <property type="match status" value="1"/>
</dbReference>
<evidence type="ECO:0000256" key="10">
    <source>
        <dbReference type="ARBA" id="ARBA00023128"/>
    </source>
</evidence>
<dbReference type="InterPro" id="IPR036291">
    <property type="entry name" value="NAD(P)-bd_dom_sf"/>
</dbReference>
<dbReference type="InterPro" id="IPR047261">
    <property type="entry name" value="MRM1_MeTrfase_dom"/>
</dbReference>
<evidence type="ECO:0000256" key="20">
    <source>
        <dbReference type="ARBA" id="ARBA00055894"/>
    </source>
</evidence>
<evidence type="ECO:0000313" key="30">
    <source>
        <dbReference type="Ensembl" id="ENSTGEP00000023244.1"/>
    </source>
</evidence>
<keyword evidence="9" id="KW-0560">Oxidoreductase</keyword>
<reference evidence="30" key="2">
    <citation type="submission" date="2025-08" db="UniProtKB">
        <authorList>
            <consortium name="Ensembl"/>
        </authorList>
    </citation>
    <scope>IDENTIFICATION</scope>
</reference>
<reference evidence="30" key="1">
    <citation type="submission" date="2018-05" db="EMBL/GenBank/DDBJ databases">
        <title>Whole genome of Theropithecus gelada.</title>
        <authorList>
            <person name="Chiou K.L."/>
            <person name="Snyder-Mackler N."/>
        </authorList>
    </citation>
    <scope>NUCLEOTIDE SEQUENCE [LARGE SCALE GENOMIC DNA]</scope>
</reference>
<feature type="compositionally biased region" description="Low complexity" evidence="28">
    <location>
        <begin position="29"/>
        <end position="65"/>
    </location>
</feature>
<evidence type="ECO:0000313" key="31">
    <source>
        <dbReference type="Proteomes" id="UP000694411"/>
    </source>
</evidence>
<dbReference type="GO" id="GO:0006364">
    <property type="term" value="P:rRNA processing"/>
    <property type="evidence" value="ECO:0007669"/>
    <property type="project" value="UniProtKB-KW"/>
</dbReference>
<dbReference type="InterPro" id="IPR001537">
    <property type="entry name" value="SpoU_MeTrfase"/>
</dbReference>
<feature type="region of interest" description="Disordered" evidence="28">
    <location>
        <begin position="1"/>
        <end position="66"/>
    </location>
</feature>
<evidence type="ECO:0000256" key="15">
    <source>
        <dbReference type="ARBA" id="ARBA00048022"/>
    </source>
</evidence>
<dbReference type="GO" id="GO:0008757">
    <property type="term" value="F:S-adenosylmethionine-dependent methyltransferase activity"/>
    <property type="evidence" value="ECO:0007669"/>
    <property type="project" value="UniProtKB-ARBA"/>
</dbReference>
<reference evidence="30" key="3">
    <citation type="submission" date="2025-09" db="UniProtKB">
        <authorList>
            <consortium name="Ensembl"/>
        </authorList>
    </citation>
    <scope>IDENTIFICATION</scope>
</reference>
<dbReference type="Proteomes" id="UP000694411">
    <property type="component" value="Chromosome 16"/>
</dbReference>
<feature type="region of interest" description="Disordered" evidence="28">
    <location>
        <begin position="372"/>
        <end position="396"/>
    </location>
</feature>
<dbReference type="Pfam" id="PF08032">
    <property type="entry name" value="SpoU_sub_bind"/>
    <property type="match status" value="1"/>
</dbReference>
<evidence type="ECO:0000256" key="16">
    <source>
        <dbReference type="ARBA" id="ARBA00048906"/>
    </source>
</evidence>
<dbReference type="GO" id="GO:0003723">
    <property type="term" value="F:RNA binding"/>
    <property type="evidence" value="ECO:0007669"/>
    <property type="project" value="InterPro"/>
</dbReference>
<protein>
    <recommendedName>
        <fullName evidence="21">Dehydrogenase/reductase SDR family member 11</fullName>
        <ecNumber evidence="11">1.1.1.270</ecNumber>
        <ecNumber evidence="12">1.1.1.62</ecNumber>
    </recommendedName>
    <alternativeName>
        <fullName evidence="26">16S rRNA (guanosine(1145)-2'-O)-methyltransferase</fullName>
    </alternativeName>
    <alternativeName>
        <fullName evidence="27">16S rRNA [Gm1145] 2'-O-methyltransferase</fullName>
    </alternativeName>
    <alternativeName>
        <fullName evidence="22">17-beta-hydroxysteroid dehydrogenase</fullName>
    </alternativeName>
    <alternativeName>
        <fullName evidence="23">3-beta-hydroxysteroid 3-dehydrogenase</fullName>
    </alternativeName>
    <alternativeName>
        <fullName evidence="25">Estradiol 17-beta-dehydrogenase</fullName>
    </alternativeName>
    <alternativeName>
        <fullName evidence="24">Short-chain dehydrogenase/reductase family 24C member 1</fullName>
    </alternativeName>
    <alternativeName>
        <fullName evidence="13">rRNA methyltransferase 1, mitochondrial</fullName>
    </alternativeName>
</protein>
<evidence type="ECO:0000256" key="3">
    <source>
        <dbReference type="ARBA" id="ARBA00007228"/>
    </source>
</evidence>
<feature type="region of interest" description="Disordered" evidence="28">
    <location>
        <begin position="679"/>
        <end position="718"/>
    </location>
</feature>
<dbReference type="EC" id="1.1.1.270" evidence="11"/>
<evidence type="ECO:0000256" key="17">
    <source>
        <dbReference type="ARBA" id="ARBA00050212"/>
    </source>
</evidence>
<gene>
    <name evidence="30" type="primary">DHRS11</name>
</gene>
<evidence type="ECO:0000259" key="29">
    <source>
        <dbReference type="SMART" id="SM00967"/>
    </source>
</evidence>
<keyword evidence="6" id="KW-0808">Transferase</keyword>
<evidence type="ECO:0000256" key="26">
    <source>
        <dbReference type="ARBA" id="ARBA00082376"/>
    </source>
</evidence>
<evidence type="ECO:0000256" key="7">
    <source>
        <dbReference type="ARBA" id="ARBA00022691"/>
    </source>
</evidence>
<dbReference type="Gene3D" id="3.30.1330.30">
    <property type="match status" value="1"/>
</dbReference>
<organism evidence="30 31">
    <name type="scientific">Theropithecus gelada</name>
    <name type="common">Gelada baboon</name>
    <dbReference type="NCBI Taxonomy" id="9565"/>
    <lineage>
        <taxon>Eukaryota</taxon>
        <taxon>Metazoa</taxon>
        <taxon>Chordata</taxon>
        <taxon>Craniata</taxon>
        <taxon>Vertebrata</taxon>
        <taxon>Euteleostomi</taxon>
        <taxon>Mammalia</taxon>
        <taxon>Eutheria</taxon>
        <taxon>Euarchontoglires</taxon>
        <taxon>Primates</taxon>
        <taxon>Haplorrhini</taxon>
        <taxon>Catarrhini</taxon>
        <taxon>Cercopithecidae</taxon>
        <taxon>Cercopithecinae</taxon>
        <taxon>Theropithecus</taxon>
    </lineage>
</organism>
<dbReference type="InterPro" id="IPR029026">
    <property type="entry name" value="tRNA_m1G_MTases_N"/>
</dbReference>
<evidence type="ECO:0000256" key="21">
    <source>
        <dbReference type="ARBA" id="ARBA00069606"/>
    </source>
</evidence>
<dbReference type="InterPro" id="IPR020904">
    <property type="entry name" value="Sc_DH/Rdtase_CS"/>
</dbReference>